<dbReference type="Pfam" id="PF13456">
    <property type="entry name" value="RVT_3"/>
    <property type="match status" value="1"/>
</dbReference>
<dbReference type="PANTHER" id="PTHR47723">
    <property type="entry name" value="OS05G0353850 PROTEIN"/>
    <property type="match status" value="1"/>
</dbReference>
<dbReference type="Gene3D" id="3.30.420.10">
    <property type="entry name" value="Ribonuclease H-like superfamily/Ribonuclease H"/>
    <property type="match status" value="1"/>
</dbReference>
<name>A0AAD4V8W5_PRUDU</name>
<dbReference type="GO" id="GO:0004523">
    <property type="term" value="F:RNA-DNA hybrid ribonuclease activity"/>
    <property type="evidence" value="ECO:0007669"/>
    <property type="project" value="InterPro"/>
</dbReference>
<protein>
    <recommendedName>
        <fullName evidence="1">RNase H type-1 domain-containing protein</fullName>
    </recommendedName>
</protein>
<comment type="caution">
    <text evidence="2">The sequence shown here is derived from an EMBL/GenBank/DDBJ whole genome shotgun (WGS) entry which is preliminary data.</text>
</comment>
<evidence type="ECO:0000313" key="2">
    <source>
        <dbReference type="EMBL" id="KAI5320684.1"/>
    </source>
</evidence>
<feature type="domain" description="RNase H type-1" evidence="1">
    <location>
        <begin position="205"/>
        <end position="305"/>
    </location>
</feature>
<dbReference type="CDD" id="cd06222">
    <property type="entry name" value="RNase_H_like"/>
    <property type="match status" value="1"/>
</dbReference>
<accession>A0AAD4V8W5</accession>
<keyword evidence="3" id="KW-1185">Reference proteome</keyword>
<dbReference type="AlphaFoldDB" id="A0AAD4V8W5"/>
<dbReference type="InterPro" id="IPR002156">
    <property type="entry name" value="RNaseH_domain"/>
</dbReference>
<gene>
    <name evidence="2" type="ORF">L3X38_040392</name>
</gene>
<reference evidence="2 3" key="1">
    <citation type="journal article" date="2022" name="G3 (Bethesda)">
        <title>Whole-genome sequence and methylome profiling of the almond [Prunus dulcis (Mill.) D.A. Webb] cultivar 'Nonpareil'.</title>
        <authorList>
            <person name="D'Amico-Willman K.M."/>
            <person name="Ouma W.Z."/>
            <person name="Meulia T."/>
            <person name="Sideli G.M."/>
            <person name="Gradziel T.M."/>
            <person name="Fresnedo-Ramirez J."/>
        </authorList>
    </citation>
    <scope>NUCLEOTIDE SEQUENCE [LARGE SCALE GENOMIC DNA]</scope>
    <source>
        <strain evidence="2">Clone GOH B32 T37-40</strain>
    </source>
</reference>
<dbReference type="PANTHER" id="PTHR47723:SF23">
    <property type="entry name" value="REVERSE TRANSCRIPTASE-LIKE PROTEIN"/>
    <property type="match status" value="1"/>
</dbReference>
<proteinExistence type="predicted"/>
<dbReference type="GO" id="GO:0003676">
    <property type="term" value="F:nucleic acid binding"/>
    <property type="evidence" value="ECO:0007669"/>
    <property type="project" value="InterPro"/>
</dbReference>
<evidence type="ECO:0000313" key="3">
    <source>
        <dbReference type="Proteomes" id="UP001054821"/>
    </source>
</evidence>
<sequence length="315" mass="35251">MTQRSSLNLNLAVSEFLTDQQWDISKLRDIVDQDIIDKISAIPLPLCPLDDQLIWGPNPSGIFSIKSAYHVQMHDTYHHTQAALLKKMWGLKVPPKVKNFLLVTHKKKTSSPRPFAPLPSPGSILGVLFVIFTGKPFLTYFPLATLLKLFGAAPAWLLRSLLQILISSPGWIWEARNHLIFKGINPHPVRVLTVAGQIGLDYWQQNSSGFVICDSDGHILLAGAKNIGKNTIFVAECTTLWDGLVYAAHRGWRKILAEGDSKLIIDCVNKKAMAPWSINLLIKDITLLSSFFDSCSFSHVFREANFTGYFINDNI</sequence>
<dbReference type="InterPro" id="IPR036397">
    <property type="entry name" value="RNaseH_sf"/>
</dbReference>
<dbReference type="InterPro" id="IPR012337">
    <property type="entry name" value="RNaseH-like_sf"/>
</dbReference>
<dbReference type="EMBL" id="JAJFAZ020000007">
    <property type="protein sequence ID" value="KAI5320684.1"/>
    <property type="molecule type" value="Genomic_DNA"/>
</dbReference>
<dbReference type="Proteomes" id="UP001054821">
    <property type="component" value="Chromosome 7"/>
</dbReference>
<dbReference type="SUPFAM" id="SSF53098">
    <property type="entry name" value="Ribonuclease H-like"/>
    <property type="match status" value="1"/>
</dbReference>
<evidence type="ECO:0000259" key="1">
    <source>
        <dbReference type="Pfam" id="PF13456"/>
    </source>
</evidence>
<dbReference type="InterPro" id="IPR044730">
    <property type="entry name" value="RNase_H-like_dom_plant"/>
</dbReference>
<organism evidence="2 3">
    <name type="scientific">Prunus dulcis</name>
    <name type="common">Almond</name>
    <name type="synonym">Amygdalus dulcis</name>
    <dbReference type="NCBI Taxonomy" id="3755"/>
    <lineage>
        <taxon>Eukaryota</taxon>
        <taxon>Viridiplantae</taxon>
        <taxon>Streptophyta</taxon>
        <taxon>Embryophyta</taxon>
        <taxon>Tracheophyta</taxon>
        <taxon>Spermatophyta</taxon>
        <taxon>Magnoliopsida</taxon>
        <taxon>eudicotyledons</taxon>
        <taxon>Gunneridae</taxon>
        <taxon>Pentapetalae</taxon>
        <taxon>rosids</taxon>
        <taxon>fabids</taxon>
        <taxon>Rosales</taxon>
        <taxon>Rosaceae</taxon>
        <taxon>Amygdaloideae</taxon>
        <taxon>Amygdaleae</taxon>
        <taxon>Prunus</taxon>
    </lineage>
</organism>
<dbReference type="InterPro" id="IPR053151">
    <property type="entry name" value="RNase_H-like"/>
</dbReference>